<reference evidence="8" key="1">
    <citation type="submission" date="2018-01" db="EMBL/GenBank/DDBJ databases">
        <authorList>
            <person name="Mao J.F."/>
        </authorList>
    </citation>
    <scope>NUCLEOTIDE SEQUENCE</scope>
    <source>
        <strain evidence="8">Huo1</strain>
        <tissue evidence="8">Leaf</tissue>
    </source>
</reference>
<evidence type="ECO:0000313" key="8">
    <source>
        <dbReference type="EMBL" id="KAG6417251.1"/>
    </source>
</evidence>
<accession>A0A8X8ZUN2</accession>
<evidence type="ECO:0000256" key="4">
    <source>
        <dbReference type="ARBA" id="ARBA00023136"/>
    </source>
</evidence>
<feature type="domain" description="Late embryogenesis abundant protein LEA-2 subgroup" evidence="7">
    <location>
        <begin position="218"/>
        <end position="319"/>
    </location>
</feature>
<sequence length="354" mass="38251">MFNFAPAPSPGPEPSDAEKEAKLNKLRHRRLATTLGLFLLLLSFVLVLWLLLLPSKPTFTLQDATVFAFNLSSANALTTTAQVTLSARNSNGRIGIFYDTLEFFAVYRGQQITAPAQLPPAYQGRKESAVWSPFLYGDAVGLAPEIGVALGQDLVAGTPTVNVIVRSKIRWKVGTFVSGGYHLYVNCPAIMNSGGRRSGIGGGEAAITYQFFLDCRVTLAARNSNQRIGIYYDRVDVYAAYHGQQITLPTLLPPTYQGNKDSAVWSPFLYGDAVPVAPELGVALGQDQIAGTLMVNIRVRGRIRWKVGTFVSGGYHLYVNCPAFINSGGRSVGIGGVGEVAVKYQLIMGCHVDV</sequence>
<feature type="domain" description="Late embryogenesis abundant protein LEA-2 subgroup" evidence="7">
    <location>
        <begin position="84"/>
        <end position="185"/>
    </location>
</feature>
<comment type="subcellular location">
    <subcellularLocation>
        <location evidence="1">Membrane</location>
        <topology evidence="1">Single-pass membrane protein</topology>
    </subcellularLocation>
</comment>
<dbReference type="PANTHER" id="PTHR31415:SF166">
    <property type="entry name" value="LATE EMBRYOGENESIS ABUNDANT (LEA) HYDROXYPROLINE-RICH GLYCOPROTEIN FAMILY"/>
    <property type="match status" value="1"/>
</dbReference>
<feature type="region of interest" description="Disordered" evidence="5">
    <location>
        <begin position="1"/>
        <end position="20"/>
    </location>
</feature>
<protein>
    <recommendedName>
        <fullName evidence="7">Late embryogenesis abundant protein LEA-2 subgroup domain-containing protein</fullName>
    </recommendedName>
</protein>
<evidence type="ECO:0000313" key="9">
    <source>
        <dbReference type="Proteomes" id="UP000298416"/>
    </source>
</evidence>
<feature type="transmembrane region" description="Helical" evidence="6">
    <location>
        <begin position="31"/>
        <end position="52"/>
    </location>
</feature>
<gene>
    <name evidence="8" type="ORF">SASPL_119404</name>
</gene>
<evidence type="ECO:0000256" key="2">
    <source>
        <dbReference type="ARBA" id="ARBA00022692"/>
    </source>
</evidence>
<keyword evidence="3 6" id="KW-1133">Transmembrane helix</keyword>
<dbReference type="InterPro" id="IPR004864">
    <property type="entry name" value="LEA_2"/>
</dbReference>
<dbReference type="GO" id="GO:0009506">
    <property type="term" value="C:plasmodesma"/>
    <property type="evidence" value="ECO:0007669"/>
    <property type="project" value="TreeGrafter"/>
</dbReference>
<dbReference type="EMBL" id="PNBA02000007">
    <property type="protein sequence ID" value="KAG6417251.1"/>
    <property type="molecule type" value="Genomic_DNA"/>
</dbReference>
<dbReference type="GO" id="GO:0005886">
    <property type="term" value="C:plasma membrane"/>
    <property type="evidence" value="ECO:0007669"/>
    <property type="project" value="TreeGrafter"/>
</dbReference>
<organism evidence="8">
    <name type="scientific">Salvia splendens</name>
    <name type="common">Scarlet sage</name>
    <dbReference type="NCBI Taxonomy" id="180675"/>
    <lineage>
        <taxon>Eukaryota</taxon>
        <taxon>Viridiplantae</taxon>
        <taxon>Streptophyta</taxon>
        <taxon>Embryophyta</taxon>
        <taxon>Tracheophyta</taxon>
        <taxon>Spermatophyta</taxon>
        <taxon>Magnoliopsida</taxon>
        <taxon>eudicotyledons</taxon>
        <taxon>Gunneridae</taxon>
        <taxon>Pentapetalae</taxon>
        <taxon>asterids</taxon>
        <taxon>lamiids</taxon>
        <taxon>Lamiales</taxon>
        <taxon>Lamiaceae</taxon>
        <taxon>Nepetoideae</taxon>
        <taxon>Mentheae</taxon>
        <taxon>Salviinae</taxon>
        <taxon>Salvia</taxon>
        <taxon>Salvia subgen. Calosphace</taxon>
        <taxon>core Calosphace</taxon>
    </lineage>
</organism>
<name>A0A8X8ZUN2_SALSN</name>
<comment type="caution">
    <text evidence="8">The sequence shown here is derived from an EMBL/GenBank/DDBJ whole genome shotgun (WGS) entry which is preliminary data.</text>
</comment>
<dbReference type="PANTHER" id="PTHR31415">
    <property type="entry name" value="OS05G0367900 PROTEIN"/>
    <property type="match status" value="1"/>
</dbReference>
<dbReference type="Pfam" id="PF03168">
    <property type="entry name" value="LEA_2"/>
    <property type="match status" value="2"/>
</dbReference>
<proteinExistence type="predicted"/>
<dbReference type="InterPro" id="IPR044839">
    <property type="entry name" value="NDR1-like"/>
</dbReference>
<keyword evidence="2 6" id="KW-0812">Transmembrane</keyword>
<keyword evidence="9" id="KW-1185">Reference proteome</keyword>
<evidence type="ECO:0000256" key="1">
    <source>
        <dbReference type="ARBA" id="ARBA00004167"/>
    </source>
</evidence>
<dbReference type="AlphaFoldDB" id="A0A8X8ZUN2"/>
<dbReference type="GO" id="GO:0098542">
    <property type="term" value="P:defense response to other organism"/>
    <property type="evidence" value="ECO:0007669"/>
    <property type="project" value="InterPro"/>
</dbReference>
<evidence type="ECO:0000256" key="5">
    <source>
        <dbReference type="SAM" id="MobiDB-lite"/>
    </source>
</evidence>
<dbReference type="Proteomes" id="UP000298416">
    <property type="component" value="Unassembled WGS sequence"/>
</dbReference>
<evidence type="ECO:0000256" key="6">
    <source>
        <dbReference type="SAM" id="Phobius"/>
    </source>
</evidence>
<evidence type="ECO:0000256" key="3">
    <source>
        <dbReference type="ARBA" id="ARBA00022989"/>
    </source>
</evidence>
<reference evidence="8" key="2">
    <citation type="submission" date="2020-08" db="EMBL/GenBank/DDBJ databases">
        <title>Plant Genome Project.</title>
        <authorList>
            <person name="Zhang R.-G."/>
        </authorList>
    </citation>
    <scope>NUCLEOTIDE SEQUENCE</scope>
    <source>
        <strain evidence="8">Huo1</strain>
        <tissue evidence="8">Leaf</tissue>
    </source>
</reference>
<evidence type="ECO:0000259" key="7">
    <source>
        <dbReference type="Pfam" id="PF03168"/>
    </source>
</evidence>
<keyword evidence="4 6" id="KW-0472">Membrane</keyword>